<gene>
    <name evidence="3" type="ORF">ACFO4E_05445</name>
</gene>
<feature type="region of interest" description="Disordered" evidence="1">
    <location>
        <begin position="68"/>
        <end position="96"/>
    </location>
</feature>
<proteinExistence type="predicted"/>
<evidence type="ECO:0000313" key="3">
    <source>
        <dbReference type="EMBL" id="MFC4561296.1"/>
    </source>
</evidence>
<keyword evidence="2" id="KW-0472">Membrane</keyword>
<evidence type="ECO:0000256" key="1">
    <source>
        <dbReference type="SAM" id="MobiDB-lite"/>
    </source>
</evidence>
<name>A0ABV9DR77_9ACTN</name>
<feature type="transmembrane region" description="Helical" evidence="2">
    <location>
        <begin position="47"/>
        <end position="66"/>
    </location>
</feature>
<evidence type="ECO:0000256" key="2">
    <source>
        <dbReference type="SAM" id="Phobius"/>
    </source>
</evidence>
<evidence type="ECO:0000313" key="4">
    <source>
        <dbReference type="Proteomes" id="UP001595923"/>
    </source>
</evidence>
<dbReference type="Proteomes" id="UP001595923">
    <property type="component" value="Unassembled WGS sequence"/>
</dbReference>
<keyword evidence="4" id="KW-1185">Reference proteome</keyword>
<accession>A0ABV9DR77</accession>
<keyword evidence="2" id="KW-1133">Transmembrane helix</keyword>
<keyword evidence="2" id="KW-0812">Transmembrane</keyword>
<sequence>MIAGFLLDAAMGIATAMPMAADPLIGGLLDYLTTPREDREPPAWGKWVALGFGLLILIGVLAEFVSPSGGGGRHGRGGGDGGSSGDGGGGDGGGGC</sequence>
<protein>
    <submittedName>
        <fullName evidence="3">Uncharacterized protein</fullName>
    </submittedName>
</protein>
<organism evidence="3 4">
    <name type="scientific">Nocardiopsis mangrovi</name>
    <dbReference type="NCBI Taxonomy" id="1179818"/>
    <lineage>
        <taxon>Bacteria</taxon>
        <taxon>Bacillati</taxon>
        <taxon>Actinomycetota</taxon>
        <taxon>Actinomycetes</taxon>
        <taxon>Streptosporangiales</taxon>
        <taxon>Nocardiopsidaceae</taxon>
        <taxon>Nocardiopsis</taxon>
    </lineage>
</organism>
<dbReference type="EMBL" id="JBHSFQ010000003">
    <property type="protein sequence ID" value="MFC4561296.1"/>
    <property type="molecule type" value="Genomic_DNA"/>
</dbReference>
<reference evidence="4" key="1">
    <citation type="journal article" date="2019" name="Int. J. Syst. Evol. Microbiol.">
        <title>The Global Catalogue of Microorganisms (GCM) 10K type strain sequencing project: providing services to taxonomists for standard genome sequencing and annotation.</title>
        <authorList>
            <consortium name="The Broad Institute Genomics Platform"/>
            <consortium name="The Broad Institute Genome Sequencing Center for Infectious Disease"/>
            <person name="Wu L."/>
            <person name="Ma J."/>
        </authorList>
    </citation>
    <scope>NUCLEOTIDE SEQUENCE [LARGE SCALE GENOMIC DNA]</scope>
    <source>
        <strain evidence="4">XZYJ18</strain>
    </source>
</reference>
<comment type="caution">
    <text evidence="3">The sequence shown here is derived from an EMBL/GenBank/DDBJ whole genome shotgun (WGS) entry which is preliminary data.</text>
</comment>